<accession>A0ACB9CM89</accession>
<proteinExistence type="predicted"/>
<evidence type="ECO:0000313" key="1">
    <source>
        <dbReference type="EMBL" id="KAI3735377.1"/>
    </source>
</evidence>
<gene>
    <name evidence="1" type="ORF">L6452_14873</name>
</gene>
<protein>
    <submittedName>
        <fullName evidence="1">Uncharacterized protein</fullName>
    </submittedName>
</protein>
<evidence type="ECO:0000313" key="2">
    <source>
        <dbReference type="Proteomes" id="UP001055879"/>
    </source>
</evidence>
<dbReference type="EMBL" id="CM042050">
    <property type="protein sequence ID" value="KAI3735377.1"/>
    <property type="molecule type" value="Genomic_DNA"/>
</dbReference>
<sequence>MDRNLVITLLLSFDSHLTGGKCFTEDNNDCACLVASIQCSKSSLRPSEFDWYASTFSSAFVDKMHVESLTYVVSKRHLKHYRDDGFDLPIDLEEKGIFNLDDIRSLTYFRKSNLPPLNSHRKTMNSDLTVFSRLVDLALVFAPSKEGNRSSKAAEFVAKNLHSNVFQMLDKCLENTTTEEVVKVAFIKTDDEFLNRYKNDPEILAMTNLIAANQRNEILEIGTISSSHEVIALWIPPL</sequence>
<dbReference type="Proteomes" id="UP001055879">
    <property type="component" value="Linkage Group LG04"/>
</dbReference>
<organism evidence="1 2">
    <name type="scientific">Arctium lappa</name>
    <name type="common">Greater burdock</name>
    <name type="synonym">Lappa major</name>
    <dbReference type="NCBI Taxonomy" id="4217"/>
    <lineage>
        <taxon>Eukaryota</taxon>
        <taxon>Viridiplantae</taxon>
        <taxon>Streptophyta</taxon>
        <taxon>Embryophyta</taxon>
        <taxon>Tracheophyta</taxon>
        <taxon>Spermatophyta</taxon>
        <taxon>Magnoliopsida</taxon>
        <taxon>eudicotyledons</taxon>
        <taxon>Gunneridae</taxon>
        <taxon>Pentapetalae</taxon>
        <taxon>asterids</taxon>
        <taxon>campanulids</taxon>
        <taxon>Asterales</taxon>
        <taxon>Asteraceae</taxon>
        <taxon>Carduoideae</taxon>
        <taxon>Cardueae</taxon>
        <taxon>Arctiinae</taxon>
        <taxon>Arctium</taxon>
    </lineage>
</organism>
<name>A0ACB9CM89_ARCLA</name>
<reference evidence="1 2" key="2">
    <citation type="journal article" date="2022" name="Mol. Ecol. Resour.">
        <title>The genomes of chicory, endive, great burdock and yacon provide insights into Asteraceae paleo-polyploidization history and plant inulin production.</title>
        <authorList>
            <person name="Fan W."/>
            <person name="Wang S."/>
            <person name="Wang H."/>
            <person name="Wang A."/>
            <person name="Jiang F."/>
            <person name="Liu H."/>
            <person name="Zhao H."/>
            <person name="Xu D."/>
            <person name="Zhang Y."/>
        </authorList>
    </citation>
    <scope>NUCLEOTIDE SEQUENCE [LARGE SCALE GENOMIC DNA]</scope>
    <source>
        <strain evidence="2">cv. Niubang</strain>
    </source>
</reference>
<keyword evidence="2" id="KW-1185">Reference proteome</keyword>
<comment type="caution">
    <text evidence="1">The sequence shown here is derived from an EMBL/GenBank/DDBJ whole genome shotgun (WGS) entry which is preliminary data.</text>
</comment>
<reference evidence="2" key="1">
    <citation type="journal article" date="2022" name="Mol. Ecol. Resour.">
        <title>The genomes of chicory, endive, great burdock and yacon provide insights into Asteraceae palaeo-polyploidization history and plant inulin production.</title>
        <authorList>
            <person name="Fan W."/>
            <person name="Wang S."/>
            <person name="Wang H."/>
            <person name="Wang A."/>
            <person name="Jiang F."/>
            <person name="Liu H."/>
            <person name="Zhao H."/>
            <person name="Xu D."/>
            <person name="Zhang Y."/>
        </authorList>
    </citation>
    <scope>NUCLEOTIDE SEQUENCE [LARGE SCALE GENOMIC DNA]</scope>
    <source>
        <strain evidence="2">cv. Niubang</strain>
    </source>
</reference>